<evidence type="ECO:0000313" key="2">
    <source>
        <dbReference type="Proteomes" id="UP000233786"/>
    </source>
</evidence>
<keyword evidence="2" id="KW-1185">Reference proteome</keyword>
<comment type="caution">
    <text evidence="1">The sequence shown here is derived from an EMBL/GenBank/DDBJ whole genome shotgun (WGS) entry which is preliminary data.</text>
</comment>
<sequence>MTCSCCIIKTRIACSRPSMRATSSASEHDETGDCGPVMSKAVSRMLVSGAIPPFSRFEHVFARSLVSLDQVKLPLRTCESPVVATESHSRVRAFRKAFRERGLRLAHSQKSPRPLTRSSPGRQSAAAGCWVVDESVIHDSIAANERFAPLHGDRNAFLRSLAGFLGGQAQPRLIERIGVGAEAAIIPAFMGGHRCAHRSRAPGVADHARRRAGEGPPDGVIFAC</sequence>
<evidence type="ECO:0000313" key="1">
    <source>
        <dbReference type="EMBL" id="PKW15711.1"/>
    </source>
</evidence>
<proteinExistence type="predicted"/>
<accession>A0A2N3XYM5</accession>
<dbReference type="STRING" id="994479.GCA_000194155_03757"/>
<name>A0A2N3XYM5_SACSN</name>
<reference evidence="1" key="1">
    <citation type="submission" date="2017-12" db="EMBL/GenBank/DDBJ databases">
        <title>Sequencing the genomes of 1000 Actinobacteria strains.</title>
        <authorList>
            <person name="Klenk H.-P."/>
        </authorList>
    </citation>
    <scope>NUCLEOTIDE SEQUENCE [LARGE SCALE GENOMIC DNA]</scope>
    <source>
        <strain evidence="1">DSM 44228</strain>
    </source>
</reference>
<protein>
    <submittedName>
        <fullName evidence="1">Uncharacterized protein</fullName>
    </submittedName>
</protein>
<gene>
    <name evidence="1" type="ORF">A8926_3460</name>
</gene>
<dbReference type="Proteomes" id="UP000233786">
    <property type="component" value="Unassembled WGS sequence"/>
</dbReference>
<dbReference type="AlphaFoldDB" id="A0A2N3XYM5"/>
<dbReference type="EMBL" id="PJNB01000001">
    <property type="protein sequence ID" value="PKW15711.1"/>
    <property type="molecule type" value="Genomic_DNA"/>
</dbReference>
<organism evidence="1 2">
    <name type="scientific">Saccharopolyspora spinosa</name>
    <dbReference type="NCBI Taxonomy" id="60894"/>
    <lineage>
        <taxon>Bacteria</taxon>
        <taxon>Bacillati</taxon>
        <taxon>Actinomycetota</taxon>
        <taxon>Actinomycetes</taxon>
        <taxon>Pseudonocardiales</taxon>
        <taxon>Pseudonocardiaceae</taxon>
        <taxon>Saccharopolyspora</taxon>
    </lineage>
</organism>